<proteinExistence type="predicted"/>
<organism evidence="1">
    <name type="scientific">Anguilla anguilla</name>
    <name type="common">European freshwater eel</name>
    <name type="synonym">Muraena anguilla</name>
    <dbReference type="NCBI Taxonomy" id="7936"/>
    <lineage>
        <taxon>Eukaryota</taxon>
        <taxon>Metazoa</taxon>
        <taxon>Chordata</taxon>
        <taxon>Craniata</taxon>
        <taxon>Vertebrata</taxon>
        <taxon>Euteleostomi</taxon>
        <taxon>Actinopterygii</taxon>
        <taxon>Neopterygii</taxon>
        <taxon>Teleostei</taxon>
        <taxon>Anguilliformes</taxon>
        <taxon>Anguillidae</taxon>
        <taxon>Anguilla</taxon>
    </lineage>
</organism>
<sequence>MCFFLWPRFATAKVVRSAQRELPVW</sequence>
<accession>A0A0E9PAW1</accession>
<name>A0A0E9PAW1_ANGAN</name>
<reference evidence="1" key="1">
    <citation type="submission" date="2014-11" db="EMBL/GenBank/DDBJ databases">
        <authorList>
            <person name="Amaro Gonzalez C."/>
        </authorList>
    </citation>
    <scope>NUCLEOTIDE SEQUENCE</scope>
</reference>
<dbReference type="EMBL" id="GBXM01107377">
    <property type="protein sequence ID" value="JAH01200.1"/>
    <property type="molecule type" value="Transcribed_RNA"/>
</dbReference>
<protein>
    <submittedName>
        <fullName evidence="1">Uncharacterized protein</fullName>
    </submittedName>
</protein>
<reference evidence="1" key="2">
    <citation type="journal article" date="2015" name="Fish Shellfish Immunol.">
        <title>Early steps in the European eel (Anguilla anguilla)-Vibrio vulnificus interaction in the gills: Role of the RtxA13 toxin.</title>
        <authorList>
            <person name="Callol A."/>
            <person name="Pajuelo D."/>
            <person name="Ebbesson L."/>
            <person name="Teles M."/>
            <person name="MacKenzie S."/>
            <person name="Amaro C."/>
        </authorList>
    </citation>
    <scope>NUCLEOTIDE SEQUENCE</scope>
</reference>
<dbReference type="AlphaFoldDB" id="A0A0E9PAW1"/>
<evidence type="ECO:0000313" key="1">
    <source>
        <dbReference type="EMBL" id="JAH01200.1"/>
    </source>
</evidence>